<feature type="signal peptide" evidence="2">
    <location>
        <begin position="1"/>
        <end position="28"/>
    </location>
</feature>
<keyword evidence="2" id="KW-0732">Signal</keyword>
<feature type="chain" id="PRO_5046202267" description="Secreted protein" evidence="2">
    <location>
        <begin position="29"/>
        <end position="169"/>
    </location>
</feature>
<gene>
    <name evidence="3" type="ORF">ACFOWE_01585</name>
</gene>
<reference evidence="4" key="1">
    <citation type="journal article" date="2019" name="Int. J. Syst. Evol. Microbiol.">
        <title>The Global Catalogue of Microorganisms (GCM) 10K type strain sequencing project: providing services to taxonomists for standard genome sequencing and annotation.</title>
        <authorList>
            <consortium name="The Broad Institute Genomics Platform"/>
            <consortium name="The Broad Institute Genome Sequencing Center for Infectious Disease"/>
            <person name="Wu L."/>
            <person name="Ma J."/>
        </authorList>
    </citation>
    <scope>NUCLEOTIDE SEQUENCE [LARGE SCALE GENOMIC DNA]</scope>
    <source>
        <strain evidence="4">TBRC 4489</strain>
    </source>
</reference>
<evidence type="ECO:0000313" key="4">
    <source>
        <dbReference type="Proteomes" id="UP001595850"/>
    </source>
</evidence>
<feature type="compositionally biased region" description="Basic residues" evidence="1">
    <location>
        <begin position="49"/>
        <end position="59"/>
    </location>
</feature>
<sequence length="169" mass="17585">MNTARTLAGISLAGIVGITVLAPATAHAATGPDAQETRSAQAAAPAKWGPHHAPGRRARASGSLTATPKDDPGAPAPRVTVTGSVTDLTRGPACGWAVFRVSVKETGGDVSLKHRSYRTCSYGKPVKFSFTHAGVYEVELKVCAEARASKPSVGCLYAGTWKPLYTYYA</sequence>
<comment type="caution">
    <text evidence="3">The sequence shown here is derived from an EMBL/GenBank/DDBJ whole genome shotgun (WGS) entry which is preliminary data.</text>
</comment>
<organism evidence="3 4">
    <name type="scientific">Planomonospora corallina</name>
    <dbReference type="NCBI Taxonomy" id="1806052"/>
    <lineage>
        <taxon>Bacteria</taxon>
        <taxon>Bacillati</taxon>
        <taxon>Actinomycetota</taxon>
        <taxon>Actinomycetes</taxon>
        <taxon>Streptosporangiales</taxon>
        <taxon>Streptosporangiaceae</taxon>
        <taxon>Planomonospora</taxon>
    </lineage>
</organism>
<dbReference type="EMBL" id="JBHSBM010000005">
    <property type="protein sequence ID" value="MFC4056967.1"/>
    <property type="molecule type" value="Genomic_DNA"/>
</dbReference>
<evidence type="ECO:0000256" key="1">
    <source>
        <dbReference type="SAM" id="MobiDB-lite"/>
    </source>
</evidence>
<evidence type="ECO:0000256" key="2">
    <source>
        <dbReference type="SAM" id="SignalP"/>
    </source>
</evidence>
<evidence type="ECO:0000313" key="3">
    <source>
        <dbReference type="EMBL" id="MFC4056967.1"/>
    </source>
</evidence>
<evidence type="ECO:0008006" key="5">
    <source>
        <dbReference type="Google" id="ProtNLM"/>
    </source>
</evidence>
<dbReference type="RefSeq" id="WP_377284923.1">
    <property type="nucleotide sequence ID" value="NZ_JBHSBM010000005.1"/>
</dbReference>
<protein>
    <recommendedName>
        <fullName evidence="5">Secreted protein</fullName>
    </recommendedName>
</protein>
<accession>A0ABV8I1M9</accession>
<name>A0ABV8I1M9_9ACTN</name>
<dbReference type="Proteomes" id="UP001595850">
    <property type="component" value="Unassembled WGS sequence"/>
</dbReference>
<keyword evidence="4" id="KW-1185">Reference proteome</keyword>
<proteinExistence type="predicted"/>
<feature type="region of interest" description="Disordered" evidence="1">
    <location>
        <begin position="29"/>
        <end position="78"/>
    </location>
</feature>